<dbReference type="SUPFAM" id="SSF54928">
    <property type="entry name" value="RNA-binding domain, RBD"/>
    <property type="match status" value="1"/>
</dbReference>
<dbReference type="InterPro" id="IPR012677">
    <property type="entry name" value="Nucleotide-bd_a/b_plait_sf"/>
</dbReference>
<evidence type="ECO:0000256" key="2">
    <source>
        <dbReference type="PROSITE-ProRule" id="PRU00176"/>
    </source>
</evidence>
<keyword evidence="1 2" id="KW-0694">RNA-binding</keyword>
<dbReference type="Gene3D" id="3.30.70.330">
    <property type="match status" value="1"/>
</dbReference>
<dbReference type="EMBL" id="GHES01042711">
    <property type="protein sequence ID" value="MPA73270.1"/>
    <property type="molecule type" value="Transcribed_RNA"/>
</dbReference>
<dbReference type="PANTHER" id="PTHR48027">
    <property type="entry name" value="HETEROGENEOUS NUCLEAR RIBONUCLEOPROTEIN 87F-RELATED"/>
    <property type="match status" value="1"/>
</dbReference>
<evidence type="ECO:0000259" key="3">
    <source>
        <dbReference type="PROSITE" id="PS50102"/>
    </source>
</evidence>
<dbReference type="GO" id="GO:0003723">
    <property type="term" value="F:RNA binding"/>
    <property type="evidence" value="ECO:0007669"/>
    <property type="project" value="UniProtKB-UniRule"/>
</dbReference>
<dbReference type="PROSITE" id="PS50102">
    <property type="entry name" value="RRM"/>
    <property type="match status" value="1"/>
</dbReference>
<feature type="domain" description="RRM" evidence="3">
    <location>
        <begin position="40"/>
        <end position="118"/>
    </location>
</feature>
<dbReference type="InterPro" id="IPR052462">
    <property type="entry name" value="SLIRP/GR-RBP-like"/>
</dbReference>
<dbReference type="InterPro" id="IPR000504">
    <property type="entry name" value="RRM_dom"/>
</dbReference>
<evidence type="ECO:0000256" key="1">
    <source>
        <dbReference type="ARBA" id="ARBA00022884"/>
    </source>
</evidence>
<sequence length="228" mass="25864">MAFFGRLNNFLEKTGRKIFKMELASRNASIYQAKRGVYCPKIFIGGLSYSVDEVCLRQAFSAYGQICRAIVIRNIFTGKSRGFGFINFMKTMQANAAIQAMNGQVLQGRKIFVIHSRDSRDSLSFTKREDEDDPPRGFENAQFGNLVTSFDIYGNPKYINAATYISIWMMPERWRTRDNLLAVENADAAMAKCGNGCRAGTNIEVCMANGCDLKVVRPWQMWVLSNYF</sequence>
<gene>
    <name evidence="4" type="ORF">Din_042711</name>
</gene>
<organism evidence="4">
    <name type="scientific">Davidia involucrata</name>
    <name type="common">Dove tree</name>
    <dbReference type="NCBI Taxonomy" id="16924"/>
    <lineage>
        <taxon>Eukaryota</taxon>
        <taxon>Viridiplantae</taxon>
        <taxon>Streptophyta</taxon>
        <taxon>Embryophyta</taxon>
        <taxon>Tracheophyta</taxon>
        <taxon>Spermatophyta</taxon>
        <taxon>Magnoliopsida</taxon>
        <taxon>eudicotyledons</taxon>
        <taxon>Gunneridae</taxon>
        <taxon>Pentapetalae</taxon>
        <taxon>asterids</taxon>
        <taxon>Cornales</taxon>
        <taxon>Nyssaceae</taxon>
        <taxon>Davidia</taxon>
    </lineage>
</organism>
<dbReference type="SMART" id="SM00360">
    <property type="entry name" value="RRM"/>
    <property type="match status" value="1"/>
</dbReference>
<dbReference type="AlphaFoldDB" id="A0A5B7BWP5"/>
<dbReference type="Pfam" id="PF00076">
    <property type="entry name" value="RRM_1"/>
    <property type="match status" value="1"/>
</dbReference>
<dbReference type="InterPro" id="IPR035979">
    <property type="entry name" value="RBD_domain_sf"/>
</dbReference>
<protein>
    <recommendedName>
        <fullName evidence="3">RRM domain-containing protein</fullName>
    </recommendedName>
</protein>
<proteinExistence type="predicted"/>
<accession>A0A5B7BWP5</accession>
<reference evidence="4" key="1">
    <citation type="submission" date="2019-08" db="EMBL/GenBank/DDBJ databases">
        <title>Reference gene set and small RNA set construction with multiple tissues from Davidia involucrata Baill.</title>
        <authorList>
            <person name="Yang H."/>
            <person name="Zhou C."/>
            <person name="Li G."/>
            <person name="Wang J."/>
            <person name="Gao P."/>
            <person name="Wang M."/>
            <person name="Wang R."/>
            <person name="Zhao Y."/>
        </authorList>
    </citation>
    <scope>NUCLEOTIDE SEQUENCE</scope>
    <source>
        <tissue evidence="4">Mixed with DoveR01_LX</tissue>
    </source>
</reference>
<name>A0A5B7BWP5_DAVIN</name>
<evidence type="ECO:0000313" key="4">
    <source>
        <dbReference type="EMBL" id="MPA73270.1"/>
    </source>
</evidence>